<evidence type="ECO:0000313" key="1">
    <source>
        <dbReference type="EMBL" id="KAB3853409.1"/>
    </source>
</evidence>
<name>A0A412LS51_PHOVU</name>
<protein>
    <submittedName>
        <fullName evidence="1">Uncharacterized protein</fullName>
    </submittedName>
</protein>
<dbReference type="RefSeq" id="WP_005849300.1">
    <property type="nucleotide sequence ID" value="NZ_CP181423.1"/>
</dbReference>
<dbReference type="Proteomes" id="UP000462885">
    <property type="component" value="Unassembled WGS sequence"/>
</dbReference>
<evidence type="ECO:0000313" key="3">
    <source>
        <dbReference type="Proteomes" id="UP000441522"/>
    </source>
</evidence>
<dbReference type="EMBL" id="WCIF01000034">
    <property type="protein sequence ID" value="KAB5433363.1"/>
    <property type="molecule type" value="Genomic_DNA"/>
</dbReference>
<evidence type="ECO:0000313" key="2">
    <source>
        <dbReference type="EMBL" id="KAB5433363.1"/>
    </source>
</evidence>
<gene>
    <name evidence="2" type="ORF">F9Z94_19835</name>
    <name evidence="1" type="ORF">GAS29_16975</name>
</gene>
<proteinExistence type="predicted"/>
<dbReference type="AlphaFoldDB" id="A0A412LS51"/>
<dbReference type="EMBL" id="WCWW01000045">
    <property type="protein sequence ID" value="KAB3853409.1"/>
    <property type="molecule type" value="Genomic_DNA"/>
</dbReference>
<evidence type="ECO:0000313" key="4">
    <source>
        <dbReference type="Proteomes" id="UP000462885"/>
    </source>
</evidence>
<organism evidence="1 3">
    <name type="scientific">Phocaeicola vulgatus</name>
    <name type="common">Bacteroides vulgatus</name>
    <dbReference type="NCBI Taxonomy" id="821"/>
    <lineage>
        <taxon>Bacteria</taxon>
        <taxon>Pseudomonadati</taxon>
        <taxon>Bacteroidota</taxon>
        <taxon>Bacteroidia</taxon>
        <taxon>Bacteroidales</taxon>
        <taxon>Bacteroidaceae</taxon>
        <taxon>Phocaeicola</taxon>
    </lineage>
</organism>
<sequence>MNKYLWRNKLTVIGLPGYTDPRCGRQTKSRYKGIPFEDVIFEEAGFLPAGSNNVITIRVDGHVEVSLPADTDLSEITKICNMRKEADHVGT</sequence>
<accession>A0A412LS51</accession>
<comment type="caution">
    <text evidence="1">The sequence shown here is derived from an EMBL/GenBank/DDBJ whole genome shotgun (WGS) entry which is preliminary data.</text>
</comment>
<reference evidence="2 4" key="2">
    <citation type="submission" date="2019-10" db="EMBL/GenBank/DDBJ databases">
        <title>Genome Sequence and Assembly of iSURF_14.</title>
        <authorList>
            <person name="Wucher B.R."/>
            <person name="Ruoff K.L."/>
            <person name="Price C.E."/>
            <person name="Valls R.R."/>
            <person name="O'Toole G.A."/>
        </authorList>
    </citation>
    <scope>NUCLEOTIDE SEQUENCE [LARGE SCALE GENOMIC DNA]</scope>
    <source>
        <strain evidence="2 4">ANK132K_3B</strain>
    </source>
</reference>
<dbReference type="Proteomes" id="UP000441522">
    <property type="component" value="Unassembled WGS sequence"/>
</dbReference>
<reference evidence="1 3" key="1">
    <citation type="journal article" date="2019" name="Nat. Med.">
        <title>A library of human gut bacterial isolates paired with longitudinal multiomics data enables mechanistic microbiome research.</title>
        <authorList>
            <person name="Poyet M."/>
            <person name="Groussin M."/>
            <person name="Gibbons S.M."/>
            <person name="Avila-Pacheco J."/>
            <person name="Jiang X."/>
            <person name="Kearney S.M."/>
            <person name="Perrotta A.R."/>
            <person name="Berdy B."/>
            <person name="Zhao S."/>
            <person name="Lieberman T.D."/>
            <person name="Swanson P.K."/>
            <person name="Smith M."/>
            <person name="Roesemann S."/>
            <person name="Alexander J.E."/>
            <person name="Rich S.A."/>
            <person name="Livny J."/>
            <person name="Vlamakis H."/>
            <person name="Clish C."/>
            <person name="Bullock K."/>
            <person name="Deik A."/>
            <person name="Scott J."/>
            <person name="Pierce K.A."/>
            <person name="Xavier R.J."/>
            <person name="Alm E.J."/>
        </authorList>
    </citation>
    <scope>NUCLEOTIDE SEQUENCE [LARGE SCALE GENOMIC DNA]</scope>
    <source>
        <strain evidence="1 3">BIOML-A5</strain>
    </source>
</reference>